<protein>
    <submittedName>
        <fullName evidence="1">Uncharacterized protein</fullName>
    </submittedName>
</protein>
<evidence type="ECO:0000313" key="2">
    <source>
        <dbReference type="Proteomes" id="UP001164250"/>
    </source>
</evidence>
<organism evidence="1 2">
    <name type="scientific">Pistacia atlantica</name>
    <dbReference type="NCBI Taxonomy" id="434234"/>
    <lineage>
        <taxon>Eukaryota</taxon>
        <taxon>Viridiplantae</taxon>
        <taxon>Streptophyta</taxon>
        <taxon>Embryophyta</taxon>
        <taxon>Tracheophyta</taxon>
        <taxon>Spermatophyta</taxon>
        <taxon>Magnoliopsida</taxon>
        <taxon>eudicotyledons</taxon>
        <taxon>Gunneridae</taxon>
        <taxon>Pentapetalae</taxon>
        <taxon>rosids</taxon>
        <taxon>malvids</taxon>
        <taxon>Sapindales</taxon>
        <taxon>Anacardiaceae</taxon>
        <taxon>Pistacia</taxon>
    </lineage>
</organism>
<proteinExistence type="predicted"/>
<reference evidence="2" key="1">
    <citation type="journal article" date="2023" name="G3 (Bethesda)">
        <title>Genome assembly and association tests identify interacting loci associated with vigor, precocity, and sex in interspecific pistachio rootstocks.</title>
        <authorList>
            <person name="Palmer W."/>
            <person name="Jacygrad E."/>
            <person name="Sagayaradj S."/>
            <person name="Cavanaugh K."/>
            <person name="Han R."/>
            <person name="Bertier L."/>
            <person name="Beede B."/>
            <person name="Kafkas S."/>
            <person name="Golino D."/>
            <person name="Preece J."/>
            <person name="Michelmore R."/>
        </authorList>
    </citation>
    <scope>NUCLEOTIDE SEQUENCE [LARGE SCALE GENOMIC DNA]</scope>
</reference>
<gene>
    <name evidence="1" type="ORF">Patl1_32054</name>
</gene>
<dbReference type="Proteomes" id="UP001164250">
    <property type="component" value="Chromosome 9"/>
</dbReference>
<dbReference type="EMBL" id="CM047905">
    <property type="protein sequence ID" value="KAJ0087764.1"/>
    <property type="molecule type" value="Genomic_DNA"/>
</dbReference>
<comment type="caution">
    <text evidence="1">The sequence shown here is derived from an EMBL/GenBank/DDBJ whole genome shotgun (WGS) entry which is preliminary data.</text>
</comment>
<name>A0ACC1AMF3_9ROSI</name>
<sequence>MADEGLTPHRRDPIKSSVGNVAAQRRRQNAVTVGKERRESLVRAKRLCRVGTSGDSEVSVDNDMMVDEEQSILETQTAAAGDLVRGDDGGVYFRNAELLMTGESTEQSLIYRKYGDYYTEQLYSDLGKRKNVTKLGKGAMHKRVDALRELRRILSRFEFPPVETALKAGAISTLVQCLSFGSPDEQLLEAAWCLTNIAAGKQEETKALLPALPLLIAHLGEKSSLPVAEQCAWALGNVAGEEEELRDVLLAQGALPPLARMMLPNKGSTVRTAAWALSNLIKGPDPKAASELIRVNGVLDAILCHLKKANEELATEVAWVVVYLSALSNVATSMLVKSDVLPQLVERLATTNSLQLLIPVLRSLGNLVAGDSNTICDILVPGHKVIEVLVKCLKSEHRVLKKEAAWVLSNIAAGSVEHKQLICSSEALALLLHLLSTSQSDIRKEVAYVLGNLCVSPTEGDGKPRLIQEHLISLVSRGCLPGFIDLVRSADIEAARLGLQFMELVLRGMPNGEGPKLVEQEDGIDAMERFQFHENEDLRNMANGLVDKYFGEDYGVDD</sequence>
<evidence type="ECO:0000313" key="1">
    <source>
        <dbReference type="EMBL" id="KAJ0087764.1"/>
    </source>
</evidence>
<keyword evidence="2" id="KW-1185">Reference proteome</keyword>
<accession>A0ACC1AMF3</accession>